<name>K0NEE9_DESTT</name>
<dbReference type="Proteomes" id="UP000007347">
    <property type="component" value="Chromosome"/>
</dbReference>
<dbReference type="AlphaFoldDB" id="K0NEE9"/>
<keyword evidence="3" id="KW-1185">Reference proteome</keyword>
<dbReference type="RefSeq" id="WP_014956768.1">
    <property type="nucleotide sequence ID" value="NC_018645.1"/>
</dbReference>
<organism evidence="2 3">
    <name type="scientific">Desulfobacula toluolica (strain DSM 7467 / Tol2)</name>
    <dbReference type="NCBI Taxonomy" id="651182"/>
    <lineage>
        <taxon>Bacteria</taxon>
        <taxon>Pseudomonadati</taxon>
        <taxon>Thermodesulfobacteriota</taxon>
        <taxon>Desulfobacteria</taxon>
        <taxon>Desulfobacterales</taxon>
        <taxon>Desulfobacteraceae</taxon>
        <taxon>Desulfobacula</taxon>
    </lineage>
</organism>
<dbReference type="PANTHER" id="PTHR36973:SF4">
    <property type="entry name" value="NODULATION PROTEIN"/>
    <property type="match status" value="1"/>
</dbReference>
<gene>
    <name evidence="2" type="ordered locus">TOL2_C12580</name>
</gene>
<dbReference type="PANTHER" id="PTHR36973">
    <property type="entry name" value="SLL1456 PROTEIN-RELATED"/>
    <property type="match status" value="1"/>
</dbReference>
<dbReference type="HOGENOM" id="CLU_1189050_0_0_7"/>
<dbReference type="EMBL" id="FO203503">
    <property type="protein sequence ID" value="CCK79421.1"/>
    <property type="molecule type" value="Genomic_DNA"/>
</dbReference>
<dbReference type="GO" id="GO:0032259">
    <property type="term" value="P:methylation"/>
    <property type="evidence" value="ECO:0007669"/>
    <property type="project" value="UniProtKB-KW"/>
</dbReference>
<reference evidence="2 3" key="1">
    <citation type="journal article" date="2013" name="Environ. Microbiol.">
        <title>Complete genome, catabolic sub-proteomes and key-metabolites of Desulfobacula toluolica Tol2, a marine, aromatic compound-degrading, sulfate-reducing bacterium.</title>
        <authorList>
            <person name="Wohlbrand L."/>
            <person name="Jacob J.H."/>
            <person name="Kube M."/>
            <person name="Mussmann M."/>
            <person name="Jarling R."/>
            <person name="Beck A."/>
            <person name="Amann R."/>
            <person name="Wilkes H."/>
            <person name="Reinhardt R."/>
            <person name="Rabus R."/>
        </authorList>
    </citation>
    <scope>NUCLEOTIDE SEQUENCE [LARGE SCALE GENOMIC DNA]</scope>
    <source>
        <strain evidence="3">DSM 7467 / Tol2</strain>
    </source>
</reference>
<dbReference type="STRING" id="651182.TOL2_C12580"/>
<protein>
    <submittedName>
        <fullName evidence="2">Methyltransferase, FkbM family</fullName>
    </submittedName>
</protein>
<dbReference type="KEGG" id="dto:TOL2_C12580"/>
<dbReference type="OrthoDB" id="9814604at2"/>
<evidence type="ECO:0000259" key="1">
    <source>
        <dbReference type="Pfam" id="PF05050"/>
    </source>
</evidence>
<dbReference type="Pfam" id="PF05050">
    <property type="entry name" value="Methyltransf_21"/>
    <property type="match status" value="1"/>
</dbReference>
<dbReference type="GO" id="GO:0008171">
    <property type="term" value="F:O-methyltransferase activity"/>
    <property type="evidence" value="ECO:0007669"/>
    <property type="project" value="TreeGrafter"/>
</dbReference>
<dbReference type="InterPro" id="IPR053188">
    <property type="entry name" value="FkbM_Methyltransferase"/>
</dbReference>
<evidence type="ECO:0000313" key="3">
    <source>
        <dbReference type="Proteomes" id="UP000007347"/>
    </source>
</evidence>
<dbReference type="Gene3D" id="3.40.50.150">
    <property type="entry name" value="Vaccinia Virus protein VP39"/>
    <property type="match status" value="1"/>
</dbReference>
<dbReference type="NCBIfam" id="TIGR01444">
    <property type="entry name" value="fkbM_fam"/>
    <property type="match status" value="1"/>
</dbReference>
<dbReference type="SUPFAM" id="SSF53335">
    <property type="entry name" value="S-adenosyl-L-methionine-dependent methyltransferases"/>
    <property type="match status" value="1"/>
</dbReference>
<keyword evidence="2" id="KW-0489">Methyltransferase</keyword>
<keyword evidence="2" id="KW-0808">Transferase</keyword>
<dbReference type="InterPro" id="IPR029063">
    <property type="entry name" value="SAM-dependent_MTases_sf"/>
</dbReference>
<accession>K0NEE9</accession>
<evidence type="ECO:0000313" key="2">
    <source>
        <dbReference type="EMBL" id="CCK79421.1"/>
    </source>
</evidence>
<dbReference type="InterPro" id="IPR006342">
    <property type="entry name" value="FkbM_mtfrase"/>
</dbReference>
<feature type="domain" description="Methyltransferase FkbM" evidence="1">
    <location>
        <begin position="23"/>
        <end position="195"/>
    </location>
</feature>
<sequence length="250" mass="28623">MELGTKFLFNLLLKYVKPEIVCDIGSMDGADAVRFKKILPASKVVLFEANPDNFASICNDANIKKYNITSFHELVWNENCQKDFFLEKASTVEGVDEHLRGMSSVFLKKSSNDNFTNSIKQKGVRLDSKITELGDFNSVALWIDVEGASYEILEGTAKIRQKIKLIHAEVETKEIWKGQKTKSDVLALTNRMGYILMGYGRNKQQHDIVLIDKELFDTSPNIFKLIKIFAFIRTIHIKSIPLYIKKFFKQ</sequence>
<proteinExistence type="predicted"/>